<comment type="subcellular location">
    <subcellularLocation>
        <location evidence="1">Secreted</location>
    </subcellularLocation>
</comment>
<dbReference type="PANTHER" id="PTHR32093">
    <property type="entry name" value="LEUCINE-RICH REPEAT EXTENSIN-LIKE PROTEIN 3-RELATED"/>
    <property type="match status" value="1"/>
</dbReference>
<proteinExistence type="predicted"/>
<dbReference type="InterPro" id="IPR051582">
    <property type="entry name" value="LRR_extensin-like_regulator"/>
</dbReference>
<feature type="region of interest" description="Disordered" evidence="5">
    <location>
        <begin position="57"/>
        <end position="79"/>
    </location>
</feature>
<evidence type="ECO:0000256" key="2">
    <source>
        <dbReference type="ARBA" id="ARBA00022525"/>
    </source>
</evidence>
<evidence type="ECO:0008006" key="9">
    <source>
        <dbReference type="Google" id="ProtNLM"/>
    </source>
</evidence>
<dbReference type="PANTHER" id="PTHR32093:SF148">
    <property type="entry name" value="OSJNBA0014K14.21 PROTEIN"/>
    <property type="match status" value="1"/>
</dbReference>
<keyword evidence="3 6" id="KW-0732">Signal</keyword>
<feature type="signal peptide" evidence="6">
    <location>
        <begin position="1"/>
        <end position="26"/>
    </location>
</feature>
<evidence type="ECO:0000313" key="8">
    <source>
        <dbReference type="Proteomes" id="UP001341281"/>
    </source>
</evidence>
<evidence type="ECO:0000256" key="6">
    <source>
        <dbReference type="SAM" id="SignalP"/>
    </source>
</evidence>
<dbReference type="Proteomes" id="UP001341281">
    <property type="component" value="Chromosome 07"/>
</dbReference>
<keyword evidence="2" id="KW-0964">Secreted</keyword>
<dbReference type="Gene3D" id="3.80.10.10">
    <property type="entry name" value="Ribonuclease Inhibitor"/>
    <property type="match status" value="1"/>
</dbReference>
<dbReference type="GO" id="GO:0005576">
    <property type="term" value="C:extracellular region"/>
    <property type="evidence" value="ECO:0007669"/>
    <property type="project" value="UniProtKB-SubCell"/>
</dbReference>
<protein>
    <recommendedName>
        <fullName evidence="9">Leucine-rich repeat-containing N-terminal plant-type domain-containing protein</fullName>
    </recommendedName>
</protein>
<keyword evidence="4" id="KW-0677">Repeat</keyword>
<gene>
    <name evidence="7" type="ORF">U9M48_033119</name>
</gene>
<dbReference type="SUPFAM" id="SSF52058">
    <property type="entry name" value="L domain-like"/>
    <property type="match status" value="1"/>
</dbReference>
<keyword evidence="8" id="KW-1185">Reference proteome</keyword>
<organism evidence="7 8">
    <name type="scientific">Paspalum notatum var. saurae</name>
    <dbReference type="NCBI Taxonomy" id="547442"/>
    <lineage>
        <taxon>Eukaryota</taxon>
        <taxon>Viridiplantae</taxon>
        <taxon>Streptophyta</taxon>
        <taxon>Embryophyta</taxon>
        <taxon>Tracheophyta</taxon>
        <taxon>Spermatophyta</taxon>
        <taxon>Magnoliopsida</taxon>
        <taxon>Liliopsida</taxon>
        <taxon>Poales</taxon>
        <taxon>Poaceae</taxon>
        <taxon>PACMAD clade</taxon>
        <taxon>Panicoideae</taxon>
        <taxon>Andropogonodae</taxon>
        <taxon>Paspaleae</taxon>
        <taxon>Paspalinae</taxon>
        <taxon>Paspalum</taxon>
    </lineage>
</organism>
<evidence type="ECO:0000256" key="4">
    <source>
        <dbReference type="ARBA" id="ARBA00022737"/>
    </source>
</evidence>
<evidence type="ECO:0000313" key="7">
    <source>
        <dbReference type="EMBL" id="WVZ86318.1"/>
    </source>
</evidence>
<dbReference type="AlphaFoldDB" id="A0AAQ3U7D2"/>
<dbReference type="Pfam" id="PF00560">
    <property type="entry name" value="LRR_1"/>
    <property type="match status" value="1"/>
</dbReference>
<dbReference type="InterPro" id="IPR001611">
    <property type="entry name" value="Leu-rich_rpt"/>
</dbReference>
<sequence>MAGLPRGSRRIAFLCLLVSCAAAALAARRAGASRPSHREDLDVSIGSGGSGSGGVGIGIGIGGGSSSPPSSSPSPSEPRACDFENERLYRAYLVIQQFRKTVTCDPMDITRSWSGTDLCSSYKGFFCDRPPNVTDRTIASVDFNGYMLRADSLQGFVNSLPDLALFHANSNDFGGTVPPLAGLQYFYELDLSNNRLAPATFPTDVLGLTNATFIDIRFNSFYGELPAGVFCKFPRVQAIFVNNNRFSGSLPDNIGQSPVNYLSLANNRFTGEIPTSIARNAGTLLEVLFLNNSLSGCLPYELGLLEKATVIDAGTNQLTGTIPASFACLRKVEQLNLADNLLYGEVPDALCRLAFDRLKNLTLSGNYFTSLGSCCWDLIKEGRLTVDRNCIQWAPNQRSHDECAKFQQRPKSCPVSTYLPCRAKYGGSSEPADAAVEEEEEHAAVEHRYRTYSALHP</sequence>
<dbReference type="InterPro" id="IPR032675">
    <property type="entry name" value="LRR_dom_sf"/>
</dbReference>
<name>A0AAQ3U7D2_PASNO</name>
<feature type="chain" id="PRO_5043045720" description="Leucine-rich repeat-containing N-terminal plant-type domain-containing protein" evidence="6">
    <location>
        <begin position="27"/>
        <end position="457"/>
    </location>
</feature>
<reference evidence="7 8" key="1">
    <citation type="submission" date="2024-02" db="EMBL/GenBank/DDBJ databases">
        <title>High-quality chromosome-scale genome assembly of Pensacola bahiagrass (Paspalum notatum Flugge var. saurae).</title>
        <authorList>
            <person name="Vega J.M."/>
            <person name="Podio M."/>
            <person name="Orjuela J."/>
            <person name="Siena L.A."/>
            <person name="Pessino S.C."/>
            <person name="Combes M.C."/>
            <person name="Mariac C."/>
            <person name="Albertini E."/>
            <person name="Pupilli F."/>
            <person name="Ortiz J.P.A."/>
            <person name="Leblanc O."/>
        </authorList>
    </citation>
    <scope>NUCLEOTIDE SEQUENCE [LARGE SCALE GENOMIC DNA]</scope>
    <source>
        <strain evidence="7">R1</strain>
        <tissue evidence="7">Leaf</tissue>
    </source>
</reference>
<evidence type="ECO:0000256" key="5">
    <source>
        <dbReference type="SAM" id="MobiDB-lite"/>
    </source>
</evidence>
<evidence type="ECO:0000256" key="3">
    <source>
        <dbReference type="ARBA" id="ARBA00022729"/>
    </source>
</evidence>
<evidence type="ECO:0000256" key="1">
    <source>
        <dbReference type="ARBA" id="ARBA00004613"/>
    </source>
</evidence>
<dbReference type="EMBL" id="CP144751">
    <property type="protein sequence ID" value="WVZ86318.1"/>
    <property type="molecule type" value="Genomic_DNA"/>
</dbReference>
<accession>A0AAQ3U7D2</accession>